<reference evidence="1 2" key="1">
    <citation type="submission" date="2018-06" db="EMBL/GenBank/DDBJ databases">
        <title>Echinicola strongylocentroti sp. nov., isolated from a sea urchin Strongylocentrotus intermedius.</title>
        <authorList>
            <person name="Bae S.S."/>
        </authorList>
    </citation>
    <scope>NUCLEOTIDE SEQUENCE [LARGE SCALE GENOMIC DNA]</scope>
    <source>
        <strain evidence="1 2">MEBiC08714</strain>
    </source>
</reference>
<evidence type="ECO:0000313" key="1">
    <source>
        <dbReference type="EMBL" id="AWW32182.1"/>
    </source>
</evidence>
<proteinExistence type="predicted"/>
<accession>A0A2Z4IM32</accession>
<dbReference type="OrthoDB" id="842604at2"/>
<keyword evidence="2" id="KW-1185">Reference proteome</keyword>
<gene>
    <name evidence="1" type="ORF">DN752_19680</name>
</gene>
<dbReference type="KEGG" id="est:DN752_19680"/>
<evidence type="ECO:0000313" key="2">
    <source>
        <dbReference type="Proteomes" id="UP000248688"/>
    </source>
</evidence>
<dbReference type="EMBL" id="CP030041">
    <property type="protein sequence ID" value="AWW32182.1"/>
    <property type="molecule type" value="Genomic_DNA"/>
</dbReference>
<dbReference type="Proteomes" id="UP000248688">
    <property type="component" value="Chromosome"/>
</dbReference>
<dbReference type="RefSeq" id="WP_112785555.1">
    <property type="nucleotide sequence ID" value="NZ_CP030041.1"/>
</dbReference>
<dbReference type="AlphaFoldDB" id="A0A2Z4IM32"/>
<organism evidence="1 2">
    <name type="scientific">Echinicola strongylocentroti</name>
    <dbReference type="NCBI Taxonomy" id="1795355"/>
    <lineage>
        <taxon>Bacteria</taxon>
        <taxon>Pseudomonadati</taxon>
        <taxon>Bacteroidota</taxon>
        <taxon>Cytophagia</taxon>
        <taxon>Cytophagales</taxon>
        <taxon>Cyclobacteriaceae</taxon>
        <taxon>Echinicola</taxon>
    </lineage>
</organism>
<protein>
    <submittedName>
        <fullName evidence="1">Uncharacterized protein</fullName>
    </submittedName>
</protein>
<sequence length="86" mass="9684">MKTIKKLHKSNALKFTFPDAVHVFNKAEIREAKEDGTTDIYVQHKVYADQEALDEGASQVDFAGQVVTVSTKELESFLNLIESKIK</sequence>
<name>A0A2Z4IM32_9BACT</name>